<dbReference type="EMBL" id="CP168151">
    <property type="protein sequence ID" value="XFD39938.1"/>
    <property type="molecule type" value="Genomic_DNA"/>
</dbReference>
<reference evidence="1" key="1">
    <citation type="submission" date="2024-08" db="EMBL/GenBank/DDBJ databases">
        <title>Lentilactobacillus sp. nov., isolated from tree bark.</title>
        <authorList>
            <person name="Phuengjayaem S."/>
            <person name="Tanasupawat S."/>
        </authorList>
    </citation>
    <scope>NUCLEOTIDE SEQUENCE</scope>
    <source>
        <strain evidence="1">SPB1-3</strain>
    </source>
</reference>
<proteinExistence type="predicted"/>
<accession>A0ACD5DEV1</accession>
<gene>
    <name evidence="1" type="ORF">O0236_001125</name>
</gene>
<dbReference type="Proteomes" id="UP001149860">
    <property type="component" value="Chromosome"/>
</dbReference>
<evidence type="ECO:0000313" key="1">
    <source>
        <dbReference type="EMBL" id="XFD39938.1"/>
    </source>
</evidence>
<evidence type="ECO:0000313" key="2">
    <source>
        <dbReference type="Proteomes" id="UP001149860"/>
    </source>
</evidence>
<organism evidence="1 2">
    <name type="scientific">Lentilactobacillus terminaliae</name>
    <dbReference type="NCBI Taxonomy" id="3003483"/>
    <lineage>
        <taxon>Bacteria</taxon>
        <taxon>Bacillati</taxon>
        <taxon>Bacillota</taxon>
        <taxon>Bacilli</taxon>
        <taxon>Lactobacillales</taxon>
        <taxon>Lactobacillaceae</taxon>
        <taxon>Lentilactobacillus</taxon>
    </lineage>
</organism>
<sequence>MNKSERIVKFTFWTNNLMSILIGMIMFLTFTMNGWFPIRQITIDALAIIAVFVLVVQIYYLRVKMNIPFSKWNNIYYFTEDERDENNANRVNSILAGQDYQFWMYIIGIIPVLMYGFYGSALLMMRSLIILFSVGTISINIRYKSLWNKMNS</sequence>
<name>A0ACD5DEV1_9LACO</name>
<protein>
    <submittedName>
        <fullName evidence="1">Uncharacterized protein</fullName>
    </submittedName>
</protein>
<keyword evidence="2" id="KW-1185">Reference proteome</keyword>